<dbReference type="AlphaFoldDB" id="A0A1X7VIQ4"/>
<dbReference type="OrthoDB" id="433738at2759"/>
<keyword evidence="4 8" id="KW-0802">TPR repeat</keyword>
<dbReference type="FunFam" id="3.10.50.40:FF:000025">
    <property type="entry name" value="Peptidylprolyl isomerase"/>
    <property type="match status" value="1"/>
</dbReference>
<evidence type="ECO:0000256" key="3">
    <source>
        <dbReference type="ARBA" id="ARBA00022737"/>
    </source>
</evidence>
<evidence type="ECO:0000259" key="10">
    <source>
        <dbReference type="PROSITE" id="PS50059"/>
    </source>
</evidence>
<dbReference type="Gene3D" id="3.10.50.40">
    <property type="match status" value="2"/>
</dbReference>
<accession>A0A1X7VIQ4</accession>
<evidence type="ECO:0000313" key="12">
    <source>
        <dbReference type="Proteomes" id="UP000007879"/>
    </source>
</evidence>
<dbReference type="FunFam" id="3.10.50.40:FF:000013">
    <property type="entry name" value="Peptidylprolyl isomerase"/>
    <property type="match status" value="1"/>
</dbReference>
<evidence type="ECO:0000256" key="4">
    <source>
        <dbReference type="ARBA" id="ARBA00022803"/>
    </source>
</evidence>
<dbReference type="Gene3D" id="1.25.40.10">
    <property type="entry name" value="Tetratricopeptide repeat domain"/>
    <property type="match status" value="1"/>
</dbReference>
<keyword evidence="12" id="KW-1185">Reference proteome</keyword>
<dbReference type="SUPFAM" id="SSF48452">
    <property type="entry name" value="TPR-like"/>
    <property type="match status" value="1"/>
</dbReference>
<evidence type="ECO:0000256" key="1">
    <source>
        <dbReference type="ARBA" id="ARBA00000971"/>
    </source>
</evidence>
<evidence type="ECO:0000256" key="5">
    <source>
        <dbReference type="ARBA" id="ARBA00023110"/>
    </source>
</evidence>
<keyword evidence="5 7" id="KW-0697">Rotamase</keyword>
<feature type="repeat" description="TPR" evidence="8">
    <location>
        <begin position="387"/>
        <end position="420"/>
    </location>
</feature>
<feature type="compositionally biased region" description="Acidic residues" evidence="9">
    <location>
        <begin position="14"/>
        <end position="51"/>
    </location>
</feature>
<evidence type="ECO:0000313" key="11">
    <source>
        <dbReference type="EnsemblMetazoa" id="Aqu2.1.39927_001"/>
    </source>
</evidence>
<dbReference type="OMA" id="FGAEGNE"/>
<dbReference type="KEGG" id="aqu:100638968"/>
<dbReference type="PROSITE" id="PS50059">
    <property type="entry name" value="FKBP_PPIASE"/>
    <property type="match status" value="2"/>
</dbReference>
<evidence type="ECO:0000256" key="6">
    <source>
        <dbReference type="ARBA" id="ARBA00023235"/>
    </source>
</evidence>
<dbReference type="InterPro" id="IPR046357">
    <property type="entry name" value="PPIase_dom_sf"/>
</dbReference>
<dbReference type="GO" id="GO:0003755">
    <property type="term" value="F:peptidyl-prolyl cis-trans isomerase activity"/>
    <property type="evidence" value="ECO:0007669"/>
    <property type="project" value="UniProtKB-KW"/>
</dbReference>
<gene>
    <name evidence="11" type="primary">100638968</name>
</gene>
<protein>
    <recommendedName>
        <fullName evidence="2 7">peptidylprolyl isomerase</fullName>
        <ecNumber evidence="2 7">5.2.1.8</ecNumber>
    </recommendedName>
</protein>
<reference evidence="12" key="1">
    <citation type="journal article" date="2010" name="Nature">
        <title>The Amphimedon queenslandica genome and the evolution of animal complexity.</title>
        <authorList>
            <person name="Srivastava M."/>
            <person name="Simakov O."/>
            <person name="Chapman J."/>
            <person name="Fahey B."/>
            <person name="Gauthier M.E."/>
            <person name="Mitros T."/>
            <person name="Richards G.S."/>
            <person name="Conaco C."/>
            <person name="Dacre M."/>
            <person name="Hellsten U."/>
            <person name="Larroux C."/>
            <person name="Putnam N.H."/>
            <person name="Stanke M."/>
            <person name="Adamska M."/>
            <person name="Darling A."/>
            <person name="Degnan S.M."/>
            <person name="Oakley T.H."/>
            <person name="Plachetzki D.C."/>
            <person name="Zhai Y."/>
            <person name="Adamski M."/>
            <person name="Calcino A."/>
            <person name="Cummins S.F."/>
            <person name="Goodstein D.M."/>
            <person name="Harris C."/>
            <person name="Jackson D.J."/>
            <person name="Leys S.P."/>
            <person name="Shu S."/>
            <person name="Woodcroft B.J."/>
            <person name="Vervoort M."/>
            <person name="Kosik K.S."/>
            <person name="Manning G."/>
            <person name="Degnan B.M."/>
            <person name="Rokhsar D.S."/>
        </authorList>
    </citation>
    <scope>NUCLEOTIDE SEQUENCE [LARGE SCALE GENOMIC DNA]</scope>
</reference>
<dbReference type="Proteomes" id="UP000007879">
    <property type="component" value="Unassembled WGS sequence"/>
</dbReference>
<dbReference type="PANTHER" id="PTHR46512">
    <property type="entry name" value="PEPTIDYLPROLYL ISOMERASE"/>
    <property type="match status" value="1"/>
</dbReference>
<dbReference type="InterPro" id="IPR001179">
    <property type="entry name" value="PPIase_FKBP_dom"/>
</dbReference>
<evidence type="ECO:0000256" key="7">
    <source>
        <dbReference type="PROSITE-ProRule" id="PRU00277"/>
    </source>
</evidence>
<keyword evidence="3" id="KW-0677">Repeat</keyword>
<feature type="region of interest" description="Disordered" evidence="9">
    <location>
        <begin position="1"/>
        <end position="69"/>
    </location>
</feature>
<name>A0A1X7VIQ4_AMPQE</name>
<comment type="catalytic activity">
    <reaction evidence="1 7">
        <text>[protein]-peptidylproline (omega=180) = [protein]-peptidylproline (omega=0)</text>
        <dbReference type="Rhea" id="RHEA:16237"/>
        <dbReference type="Rhea" id="RHEA-COMP:10747"/>
        <dbReference type="Rhea" id="RHEA-COMP:10748"/>
        <dbReference type="ChEBI" id="CHEBI:83833"/>
        <dbReference type="ChEBI" id="CHEBI:83834"/>
        <dbReference type="EC" id="5.2.1.8"/>
    </reaction>
</comment>
<evidence type="ECO:0000256" key="8">
    <source>
        <dbReference type="PROSITE-ProRule" id="PRU00339"/>
    </source>
</evidence>
<evidence type="ECO:0000256" key="2">
    <source>
        <dbReference type="ARBA" id="ARBA00013194"/>
    </source>
</evidence>
<dbReference type="EnsemblMetazoa" id="XM_003384027.3">
    <property type="protein sequence ID" value="XP_003384075.1"/>
    <property type="gene ID" value="LOC100638968"/>
</dbReference>
<dbReference type="InParanoid" id="A0A1X7VIQ4"/>
<sequence length="500" mass="55985">MADEDTAPMATEEQPTEEQPTEEQPTEEQPTEEQPTEEQPTEEQPTEEQPTDTDTAPPEEWGQDISPNGDAQVFKKILKDGEGDETPMKGNEVYVHYTGRLLDGTVFDSSVDRKEMFNFKLGQGSVIKGWDVGVATMKKGEKCLLTCKPDYAYGKSGAGDNIPPNATLQFEVELFHWDGEDVTGDDGVVMFTLKEGTGHRKPTEGSTVNVHIKGMYESKVIEDRDVEFDLGEGSESSVIEGIEKALAKMKEKEECRLVIQPGYAYGASGNEANGVPPNAVVTYWVTLNSFIKAKSSYEYDDVKDRITDSTALKEKGSKYFKESKFPLALKLYQRGLGLVDKSDDGEATKEIRLILLLNTALCQIKQNLGIEARDNCDKVIEEDPSNVKAHFRRGQSYQLMQDYDEALKCFQEVIKLDAKNRSAVQQAQICRQKIRQQLEKDKKMYASMFKGTLSTEDDERKDPEKKKMENGDVKEDSSPVKDTIAQAVEEEERESAPVEA</sequence>
<evidence type="ECO:0000256" key="9">
    <source>
        <dbReference type="SAM" id="MobiDB-lite"/>
    </source>
</evidence>
<dbReference type="PROSITE" id="PS50005">
    <property type="entry name" value="TPR"/>
    <property type="match status" value="1"/>
</dbReference>
<dbReference type="InterPro" id="IPR011990">
    <property type="entry name" value="TPR-like_helical_dom_sf"/>
</dbReference>
<dbReference type="SUPFAM" id="SSF54534">
    <property type="entry name" value="FKBP-like"/>
    <property type="match status" value="2"/>
</dbReference>
<keyword evidence="6 7" id="KW-0413">Isomerase</keyword>
<dbReference type="Pfam" id="PF00254">
    <property type="entry name" value="FKBP_C"/>
    <property type="match status" value="2"/>
</dbReference>
<dbReference type="eggNOG" id="KOG0543">
    <property type="taxonomic scope" value="Eukaryota"/>
</dbReference>
<feature type="compositionally biased region" description="Basic and acidic residues" evidence="9">
    <location>
        <begin position="458"/>
        <end position="479"/>
    </location>
</feature>
<dbReference type="InterPro" id="IPR019734">
    <property type="entry name" value="TPR_rpt"/>
</dbReference>
<proteinExistence type="predicted"/>
<feature type="domain" description="PPIase FKBP-type" evidence="10">
    <location>
        <begin position="90"/>
        <end position="178"/>
    </location>
</feature>
<dbReference type="STRING" id="400682.A0A1X7VIQ4"/>
<feature type="region of interest" description="Disordered" evidence="9">
    <location>
        <begin position="449"/>
        <end position="500"/>
    </location>
</feature>
<dbReference type="InterPro" id="IPR050754">
    <property type="entry name" value="FKBP4/5/8-like"/>
</dbReference>
<dbReference type="SMART" id="SM00028">
    <property type="entry name" value="TPR"/>
    <property type="match status" value="3"/>
</dbReference>
<dbReference type="FunCoup" id="A0A1X7VIQ4">
    <property type="interactions" value="837"/>
</dbReference>
<dbReference type="PROSITE" id="PS50293">
    <property type="entry name" value="TPR_REGION"/>
    <property type="match status" value="1"/>
</dbReference>
<dbReference type="EC" id="5.2.1.8" evidence="2 7"/>
<feature type="domain" description="PPIase FKBP-type" evidence="10">
    <location>
        <begin position="205"/>
        <end position="291"/>
    </location>
</feature>
<dbReference type="EnsemblMetazoa" id="Aqu2.1.39927_001">
    <property type="protein sequence ID" value="Aqu2.1.39927_001"/>
    <property type="gene ID" value="Aqu2.1.39927"/>
</dbReference>
<dbReference type="PANTHER" id="PTHR46512:SF9">
    <property type="entry name" value="PEPTIDYLPROLYL ISOMERASE"/>
    <property type="match status" value="1"/>
</dbReference>
<organism evidence="11">
    <name type="scientific">Amphimedon queenslandica</name>
    <name type="common">Sponge</name>
    <dbReference type="NCBI Taxonomy" id="400682"/>
    <lineage>
        <taxon>Eukaryota</taxon>
        <taxon>Metazoa</taxon>
        <taxon>Porifera</taxon>
        <taxon>Demospongiae</taxon>
        <taxon>Heteroscleromorpha</taxon>
        <taxon>Haplosclerida</taxon>
        <taxon>Niphatidae</taxon>
        <taxon>Amphimedon</taxon>
    </lineage>
</organism>
<reference evidence="11" key="2">
    <citation type="submission" date="2017-05" db="UniProtKB">
        <authorList>
            <consortium name="EnsemblMetazoa"/>
        </authorList>
    </citation>
    <scope>IDENTIFICATION</scope>
</reference>
<dbReference type="Pfam" id="PF00515">
    <property type="entry name" value="TPR_1"/>
    <property type="match status" value="1"/>
</dbReference>